<dbReference type="PANTHER" id="PTHR24390:SF248">
    <property type="entry name" value="ZINC FINGER PROTEIN 569-LIKE"/>
    <property type="match status" value="1"/>
</dbReference>
<evidence type="ECO:0000256" key="6">
    <source>
        <dbReference type="ARBA" id="ARBA00023242"/>
    </source>
</evidence>
<keyword evidence="2" id="KW-0479">Metal-binding</keyword>
<evidence type="ECO:0000256" key="3">
    <source>
        <dbReference type="ARBA" id="ARBA00022737"/>
    </source>
</evidence>
<evidence type="ECO:0000259" key="8">
    <source>
        <dbReference type="PROSITE" id="PS50157"/>
    </source>
</evidence>
<evidence type="ECO:0000313" key="10">
    <source>
        <dbReference type="Proteomes" id="UP000324222"/>
    </source>
</evidence>
<dbReference type="FunFam" id="3.30.160.60:FF:000446">
    <property type="entry name" value="Zinc finger protein"/>
    <property type="match status" value="1"/>
</dbReference>
<dbReference type="InterPro" id="IPR013087">
    <property type="entry name" value="Znf_C2H2_type"/>
</dbReference>
<dbReference type="Pfam" id="PF00096">
    <property type="entry name" value="zf-C2H2"/>
    <property type="match status" value="2"/>
</dbReference>
<dbReference type="GO" id="GO:0008270">
    <property type="term" value="F:zinc ion binding"/>
    <property type="evidence" value="ECO:0007669"/>
    <property type="project" value="UniProtKB-KW"/>
</dbReference>
<dbReference type="GO" id="GO:0000978">
    <property type="term" value="F:RNA polymerase II cis-regulatory region sequence-specific DNA binding"/>
    <property type="evidence" value="ECO:0007669"/>
    <property type="project" value="TreeGrafter"/>
</dbReference>
<proteinExistence type="predicted"/>
<comment type="subcellular location">
    <subcellularLocation>
        <location evidence="1">Nucleus</location>
    </subcellularLocation>
</comment>
<dbReference type="PROSITE" id="PS50157">
    <property type="entry name" value="ZINC_FINGER_C2H2_2"/>
    <property type="match status" value="3"/>
</dbReference>
<evidence type="ECO:0000256" key="7">
    <source>
        <dbReference type="PROSITE-ProRule" id="PRU00042"/>
    </source>
</evidence>
<dbReference type="GO" id="GO:0006357">
    <property type="term" value="P:regulation of transcription by RNA polymerase II"/>
    <property type="evidence" value="ECO:0007669"/>
    <property type="project" value="TreeGrafter"/>
</dbReference>
<feature type="domain" description="C2H2-type" evidence="8">
    <location>
        <begin position="161"/>
        <end position="188"/>
    </location>
</feature>
<protein>
    <submittedName>
        <fullName evidence="9">Zinc finger protein 513</fullName>
    </submittedName>
</protein>
<evidence type="ECO:0000313" key="9">
    <source>
        <dbReference type="EMBL" id="MPC33129.1"/>
    </source>
</evidence>
<keyword evidence="5" id="KW-0862">Zinc</keyword>
<name>A0A5B7EIY5_PORTR</name>
<dbReference type="SUPFAM" id="SSF57667">
    <property type="entry name" value="beta-beta-alpha zinc fingers"/>
    <property type="match status" value="2"/>
</dbReference>
<dbReference type="FunFam" id="3.30.160.60:FF:000630">
    <property type="entry name" value="Zinc finger protein 180"/>
    <property type="match status" value="1"/>
</dbReference>
<dbReference type="Gene3D" id="3.30.160.60">
    <property type="entry name" value="Classic Zinc Finger"/>
    <property type="match status" value="4"/>
</dbReference>
<keyword evidence="4 7" id="KW-0863">Zinc-finger</keyword>
<dbReference type="InterPro" id="IPR036236">
    <property type="entry name" value="Znf_C2H2_sf"/>
</dbReference>
<sequence>MFITVTSKRHLQRQCLPCVAALFTTLQLVTLQLLCREGRYMTCQSPEGVESEKQEMGKKGRPRVQVGHTSASKQHMCPYCPYSTRVTTNLRNHMRTHTKEKPFACPECPYRSTTKDHLTKHMCTHTGERPFACPHCPYRTVLVDNAGQSRYRRGGLAPGSHKCTYCDYTTYFTTNLRNHMRRHTGEKPYSCQHCSYCAITKQRLERHMATHARGSKCPTCPFAGTREEMKKHIIAAHGMKTWYEDGLAQEECE</sequence>
<feature type="domain" description="C2H2-type" evidence="8">
    <location>
        <begin position="75"/>
        <end position="102"/>
    </location>
</feature>
<reference evidence="9 10" key="1">
    <citation type="submission" date="2019-05" db="EMBL/GenBank/DDBJ databases">
        <title>Another draft genome of Portunus trituberculatus and its Hox gene families provides insights of decapod evolution.</title>
        <authorList>
            <person name="Jeong J.-H."/>
            <person name="Song I."/>
            <person name="Kim S."/>
            <person name="Choi T."/>
            <person name="Kim D."/>
            <person name="Ryu S."/>
            <person name="Kim W."/>
        </authorList>
    </citation>
    <scope>NUCLEOTIDE SEQUENCE [LARGE SCALE GENOMIC DNA]</scope>
    <source>
        <tissue evidence="9">Muscle</tissue>
    </source>
</reference>
<evidence type="ECO:0000256" key="5">
    <source>
        <dbReference type="ARBA" id="ARBA00022833"/>
    </source>
</evidence>
<dbReference type="AlphaFoldDB" id="A0A5B7EIY5"/>
<dbReference type="GO" id="GO:0005634">
    <property type="term" value="C:nucleus"/>
    <property type="evidence" value="ECO:0007669"/>
    <property type="project" value="UniProtKB-SubCell"/>
</dbReference>
<comment type="caution">
    <text evidence="9">The sequence shown here is derived from an EMBL/GenBank/DDBJ whole genome shotgun (WGS) entry which is preliminary data.</text>
</comment>
<keyword evidence="10" id="KW-1185">Reference proteome</keyword>
<accession>A0A5B7EIY5</accession>
<keyword evidence="6" id="KW-0539">Nucleus</keyword>
<dbReference type="OrthoDB" id="6359816at2759"/>
<keyword evidence="3" id="KW-0677">Repeat</keyword>
<organism evidence="9 10">
    <name type="scientific">Portunus trituberculatus</name>
    <name type="common">Swimming crab</name>
    <name type="synonym">Neptunus trituberculatus</name>
    <dbReference type="NCBI Taxonomy" id="210409"/>
    <lineage>
        <taxon>Eukaryota</taxon>
        <taxon>Metazoa</taxon>
        <taxon>Ecdysozoa</taxon>
        <taxon>Arthropoda</taxon>
        <taxon>Crustacea</taxon>
        <taxon>Multicrustacea</taxon>
        <taxon>Malacostraca</taxon>
        <taxon>Eumalacostraca</taxon>
        <taxon>Eucarida</taxon>
        <taxon>Decapoda</taxon>
        <taxon>Pleocyemata</taxon>
        <taxon>Brachyura</taxon>
        <taxon>Eubrachyura</taxon>
        <taxon>Portunoidea</taxon>
        <taxon>Portunidae</taxon>
        <taxon>Portuninae</taxon>
        <taxon>Portunus</taxon>
    </lineage>
</organism>
<dbReference type="GO" id="GO:0003700">
    <property type="term" value="F:DNA-binding transcription factor activity"/>
    <property type="evidence" value="ECO:0007669"/>
    <property type="project" value="TreeGrafter"/>
</dbReference>
<dbReference type="PANTHER" id="PTHR24390">
    <property type="entry name" value="ZINC FINGER PROTEIN"/>
    <property type="match status" value="1"/>
</dbReference>
<dbReference type="Proteomes" id="UP000324222">
    <property type="component" value="Unassembled WGS sequence"/>
</dbReference>
<dbReference type="FunFam" id="3.30.160.60:FF:001249">
    <property type="entry name" value="CTCF"/>
    <property type="match status" value="1"/>
</dbReference>
<evidence type="ECO:0000256" key="1">
    <source>
        <dbReference type="ARBA" id="ARBA00004123"/>
    </source>
</evidence>
<evidence type="ECO:0000256" key="2">
    <source>
        <dbReference type="ARBA" id="ARBA00022723"/>
    </source>
</evidence>
<feature type="domain" description="C2H2-type" evidence="8">
    <location>
        <begin position="103"/>
        <end position="130"/>
    </location>
</feature>
<evidence type="ECO:0000256" key="4">
    <source>
        <dbReference type="ARBA" id="ARBA00022771"/>
    </source>
</evidence>
<gene>
    <name evidence="9" type="primary">Znf513_0</name>
    <name evidence="9" type="ORF">E2C01_026472</name>
</gene>
<dbReference type="EMBL" id="VSRR010002767">
    <property type="protein sequence ID" value="MPC33129.1"/>
    <property type="molecule type" value="Genomic_DNA"/>
</dbReference>
<dbReference type="SMART" id="SM00355">
    <property type="entry name" value="ZnF_C2H2"/>
    <property type="match status" value="5"/>
</dbReference>